<comment type="caution">
    <text evidence="1">The sequence shown here is derived from an EMBL/GenBank/DDBJ whole genome shotgun (WGS) entry which is preliminary data.</text>
</comment>
<gene>
    <name evidence="1" type="ORF">SPELUC_LOCUS4930</name>
</gene>
<evidence type="ECO:0000313" key="1">
    <source>
        <dbReference type="EMBL" id="CAG8544125.1"/>
    </source>
</evidence>
<sequence>MFLKNLFTLWHFAIFIAILINQSLGFEDLIKRDVSLDRNNVPKNILVTSIVGGSHLPYILEICKILQDRGYNITLISPGNYTAQSIYYHSIPQVIFENDYIGLDRKSSEVNKAFLEDDYEKTFAQVRKIAVQSYVPFYNIYTKVAEEINADLFVCDCLMNYPCFDLAWKLGKPAVGIATGFGLSIPPPSYMSDPMHGCHANMENESFYNRFRCEILVPLKLAWKVRSTIKGLNAQRAIVDVEPHYNMFGRTSNTLILSNSFYGFEIPHANSPLHQEIGPVLSDTFPSLTPALDSFLTNHPRTVYFALGTIVFISPQNVITLLESFLELIKQDVIDGVIWSTVKTDPSDSLQLANSSAQISSILNNNHPHIHVSKYSPQYAILSHENTKVFLSHGGASSSHESMYTATPMLVLPIMGDQPVNAEKLELAGIALRISKWNLNVNDIVSKVKRLLNEESFKKNAKRLQFLAKVNSKRKYRAADLIEIVMNTVKMGFIRGKYLDVYAIAIILFLVLCGVFGYALWKIARYTYIRFSEDRISRKHLKRKGD</sequence>
<keyword evidence="2" id="KW-1185">Reference proteome</keyword>
<organism evidence="1 2">
    <name type="scientific">Cetraspora pellucida</name>
    <dbReference type="NCBI Taxonomy" id="1433469"/>
    <lineage>
        <taxon>Eukaryota</taxon>
        <taxon>Fungi</taxon>
        <taxon>Fungi incertae sedis</taxon>
        <taxon>Mucoromycota</taxon>
        <taxon>Glomeromycotina</taxon>
        <taxon>Glomeromycetes</taxon>
        <taxon>Diversisporales</taxon>
        <taxon>Gigasporaceae</taxon>
        <taxon>Cetraspora</taxon>
    </lineage>
</organism>
<accession>A0ACA9LQ53</accession>
<protein>
    <submittedName>
        <fullName evidence="1">13873_t:CDS:1</fullName>
    </submittedName>
</protein>
<evidence type="ECO:0000313" key="2">
    <source>
        <dbReference type="Proteomes" id="UP000789366"/>
    </source>
</evidence>
<dbReference type="Proteomes" id="UP000789366">
    <property type="component" value="Unassembled WGS sequence"/>
</dbReference>
<name>A0ACA9LQ53_9GLOM</name>
<reference evidence="1" key="1">
    <citation type="submission" date="2021-06" db="EMBL/GenBank/DDBJ databases">
        <authorList>
            <person name="Kallberg Y."/>
            <person name="Tangrot J."/>
            <person name="Rosling A."/>
        </authorList>
    </citation>
    <scope>NUCLEOTIDE SEQUENCE</scope>
    <source>
        <strain evidence="1">28 12/20/2015</strain>
    </source>
</reference>
<dbReference type="EMBL" id="CAJVPW010004705">
    <property type="protein sequence ID" value="CAG8544125.1"/>
    <property type="molecule type" value="Genomic_DNA"/>
</dbReference>
<proteinExistence type="predicted"/>